<name>H2YS56_CIOSA</name>
<protein>
    <submittedName>
        <fullName evidence="2">Uncharacterized protein</fullName>
    </submittedName>
</protein>
<keyword evidence="3" id="KW-1185">Reference proteome</keyword>
<feature type="compositionally biased region" description="Basic and acidic residues" evidence="1">
    <location>
        <begin position="247"/>
        <end position="258"/>
    </location>
</feature>
<dbReference type="Proteomes" id="UP000007875">
    <property type="component" value="Unassembled WGS sequence"/>
</dbReference>
<feature type="compositionally biased region" description="Basic residues" evidence="1">
    <location>
        <begin position="236"/>
        <end position="246"/>
    </location>
</feature>
<evidence type="ECO:0000256" key="1">
    <source>
        <dbReference type="SAM" id="MobiDB-lite"/>
    </source>
</evidence>
<reference evidence="2" key="3">
    <citation type="submission" date="2025-09" db="UniProtKB">
        <authorList>
            <consortium name="Ensembl"/>
        </authorList>
    </citation>
    <scope>IDENTIFICATION</scope>
</reference>
<organism evidence="2 3">
    <name type="scientific">Ciona savignyi</name>
    <name type="common">Pacific transparent sea squirt</name>
    <dbReference type="NCBI Taxonomy" id="51511"/>
    <lineage>
        <taxon>Eukaryota</taxon>
        <taxon>Metazoa</taxon>
        <taxon>Chordata</taxon>
        <taxon>Tunicata</taxon>
        <taxon>Ascidiacea</taxon>
        <taxon>Phlebobranchia</taxon>
        <taxon>Cionidae</taxon>
        <taxon>Ciona</taxon>
    </lineage>
</organism>
<reference evidence="3" key="1">
    <citation type="submission" date="2003-08" db="EMBL/GenBank/DDBJ databases">
        <authorList>
            <person name="Birren B."/>
            <person name="Nusbaum C."/>
            <person name="Abebe A."/>
            <person name="Abouelleil A."/>
            <person name="Adekoya E."/>
            <person name="Ait-zahra M."/>
            <person name="Allen N."/>
            <person name="Allen T."/>
            <person name="An P."/>
            <person name="Anderson M."/>
            <person name="Anderson S."/>
            <person name="Arachchi H."/>
            <person name="Armbruster J."/>
            <person name="Bachantsang P."/>
            <person name="Baldwin J."/>
            <person name="Barry A."/>
            <person name="Bayul T."/>
            <person name="Blitshsteyn B."/>
            <person name="Bloom T."/>
            <person name="Blye J."/>
            <person name="Boguslavskiy L."/>
            <person name="Borowsky M."/>
            <person name="Boukhgalter B."/>
            <person name="Brunache A."/>
            <person name="Butler J."/>
            <person name="Calixte N."/>
            <person name="Calvo S."/>
            <person name="Camarata J."/>
            <person name="Campo K."/>
            <person name="Chang J."/>
            <person name="Cheshatsang Y."/>
            <person name="Citroen M."/>
            <person name="Collymore A."/>
            <person name="Considine T."/>
            <person name="Cook A."/>
            <person name="Cooke P."/>
            <person name="Corum B."/>
            <person name="Cuomo C."/>
            <person name="David R."/>
            <person name="Dawoe T."/>
            <person name="Degray S."/>
            <person name="Dodge S."/>
            <person name="Dooley K."/>
            <person name="Dorje P."/>
            <person name="Dorjee K."/>
            <person name="Dorris L."/>
            <person name="Duffey N."/>
            <person name="Dupes A."/>
            <person name="Elkins T."/>
            <person name="Engels R."/>
            <person name="Erickson J."/>
            <person name="Farina A."/>
            <person name="Faro S."/>
            <person name="Ferreira P."/>
            <person name="Fischer H."/>
            <person name="Fitzgerald M."/>
            <person name="Foley K."/>
            <person name="Gage D."/>
            <person name="Galagan J."/>
            <person name="Gearin G."/>
            <person name="Gnerre S."/>
            <person name="Gnirke A."/>
            <person name="Goyette A."/>
            <person name="Graham J."/>
            <person name="Grandbois E."/>
            <person name="Gyaltsen K."/>
            <person name="Hafez N."/>
            <person name="Hagopian D."/>
            <person name="Hagos B."/>
            <person name="Hall J."/>
            <person name="Hatcher B."/>
            <person name="Heller A."/>
            <person name="Higgins H."/>
            <person name="Honan T."/>
            <person name="Horn A."/>
            <person name="Houde N."/>
            <person name="Hughes L."/>
            <person name="Hulme W."/>
            <person name="Husby E."/>
            <person name="Iliev I."/>
            <person name="Jaffe D."/>
            <person name="Jones C."/>
            <person name="Kamal M."/>
            <person name="Kamat A."/>
            <person name="Kamvysselis M."/>
            <person name="Karlsson E."/>
            <person name="Kells C."/>
            <person name="Kieu A."/>
            <person name="Kisner P."/>
            <person name="Kodira C."/>
            <person name="Kulbokas E."/>
            <person name="Labutti K."/>
            <person name="Lama D."/>
            <person name="Landers T."/>
            <person name="Leger J."/>
            <person name="Levine S."/>
            <person name="Lewis D."/>
            <person name="Lewis T."/>
            <person name="Lindblad-toh K."/>
            <person name="Liu X."/>
            <person name="Lokyitsang T."/>
            <person name="Lokyitsang Y."/>
            <person name="Lucien O."/>
            <person name="Lui A."/>
            <person name="Ma L.J."/>
            <person name="Mabbitt R."/>
            <person name="Macdonald J."/>
            <person name="Maclean C."/>
            <person name="Major J."/>
            <person name="Manning J."/>
            <person name="Marabella R."/>
            <person name="Maru K."/>
            <person name="Matthews C."/>
            <person name="Mauceli E."/>
            <person name="Mccarthy M."/>
            <person name="Mcdonough S."/>
            <person name="Mcghee T."/>
            <person name="Meldrim J."/>
            <person name="Meneus L."/>
            <person name="Mesirov J."/>
            <person name="Mihalev A."/>
            <person name="Mihova T."/>
            <person name="Mikkelsen T."/>
            <person name="Mlenga V."/>
            <person name="Moru K."/>
            <person name="Mozes J."/>
            <person name="Mulrain L."/>
            <person name="Munson G."/>
            <person name="Naylor J."/>
            <person name="Newes C."/>
            <person name="Nguyen C."/>
            <person name="Nguyen N."/>
            <person name="Nguyen T."/>
            <person name="Nicol R."/>
            <person name="Nielsen C."/>
            <person name="Nizzari M."/>
            <person name="Norbu C."/>
            <person name="Norbu N."/>
            <person name="O'donnell P."/>
            <person name="Okoawo O."/>
            <person name="O'leary S."/>
            <person name="Omotosho B."/>
            <person name="O'neill K."/>
            <person name="Osman S."/>
            <person name="Parker S."/>
            <person name="Perrin D."/>
            <person name="Phunkhang P."/>
            <person name="Piqani B."/>
            <person name="Purcell S."/>
            <person name="Rachupka T."/>
            <person name="Ramasamy U."/>
            <person name="Rameau R."/>
            <person name="Ray V."/>
            <person name="Raymond C."/>
            <person name="Retta R."/>
            <person name="Richardson S."/>
            <person name="Rise C."/>
            <person name="Rodriguez J."/>
            <person name="Rogers J."/>
            <person name="Rogov P."/>
            <person name="Rutman M."/>
            <person name="Schupbach R."/>
            <person name="Seaman C."/>
            <person name="Settipalli S."/>
            <person name="Sharpe T."/>
            <person name="Sheridan J."/>
            <person name="Sherpa N."/>
            <person name="Shi J."/>
            <person name="Smirnov S."/>
            <person name="Smith C."/>
            <person name="Sougnez C."/>
            <person name="Spencer B."/>
            <person name="Stalker J."/>
            <person name="Stange-thomann N."/>
            <person name="Stavropoulos S."/>
            <person name="Stetson K."/>
            <person name="Stone C."/>
            <person name="Stone S."/>
            <person name="Stubbs M."/>
            <person name="Talamas J."/>
            <person name="Tchuinga P."/>
            <person name="Tenzing P."/>
            <person name="Tesfaye S."/>
            <person name="Theodore J."/>
            <person name="Thoulutsang Y."/>
            <person name="Topham K."/>
            <person name="Towey S."/>
            <person name="Tsamla T."/>
            <person name="Tsomo N."/>
            <person name="Vallee D."/>
            <person name="Vassiliev H."/>
            <person name="Venkataraman V."/>
            <person name="Vinson J."/>
            <person name="Vo A."/>
            <person name="Wade C."/>
            <person name="Wang S."/>
            <person name="Wangchuk T."/>
            <person name="Wangdi T."/>
            <person name="Whittaker C."/>
            <person name="Wilkinson J."/>
            <person name="Wu Y."/>
            <person name="Wyman D."/>
            <person name="Yadav S."/>
            <person name="Yang S."/>
            <person name="Yang X."/>
            <person name="Yeager S."/>
            <person name="Yee E."/>
            <person name="Young G."/>
            <person name="Zainoun J."/>
            <person name="Zembeck L."/>
            <person name="Zimmer A."/>
            <person name="Zody M."/>
            <person name="Lander E."/>
        </authorList>
    </citation>
    <scope>NUCLEOTIDE SEQUENCE [LARGE SCALE GENOMIC DNA]</scope>
</reference>
<feature type="compositionally biased region" description="Polar residues" evidence="1">
    <location>
        <begin position="34"/>
        <end position="47"/>
    </location>
</feature>
<dbReference type="HOGENOM" id="CLU_983383_0_0_1"/>
<dbReference type="AlphaFoldDB" id="H2YS56"/>
<reference evidence="2" key="2">
    <citation type="submission" date="2025-08" db="UniProtKB">
        <authorList>
            <consortium name="Ensembl"/>
        </authorList>
    </citation>
    <scope>IDENTIFICATION</scope>
</reference>
<feature type="compositionally biased region" description="Basic and acidic residues" evidence="1">
    <location>
        <begin position="134"/>
        <end position="143"/>
    </location>
</feature>
<feature type="compositionally biased region" description="Polar residues" evidence="1">
    <location>
        <begin position="168"/>
        <end position="180"/>
    </location>
</feature>
<feature type="region of interest" description="Disordered" evidence="1">
    <location>
        <begin position="1"/>
        <end position="283"/>
    </location>
</feature>
<evidence type="ECO:0000313" key="3">
    <source>
        <dbReference type="Proteomes" id="UP000007875"/>
    </source>
</evidence>
<evidence type="ECO:0000313" key="2">
    <source>
        <dbReference type="Ensembl" id="ENSCSAVP00000008166.1"/>
    </source>
</evidence>
<dbReference type="GeneTree" id="ENSGT00390000016002"/>
<feature type="compositionally biased region" description="Acidic residues" evidence="1">
    <location>
        <begin position="144"/>
        <end position="153"/>
    </location>
</feature>
<proteinExistence type="predicted"/>
<dbReference type="Ensembl" id="ENSCSAVT00000008274.1">
    <property type="protein sequence ID" value="ENSCSAVP00000008166.1"/>
    <property type="gene ID" value="ENSCSAVG00000004856.1"/>
</dbReference>
<feature type="compositionally biased region" description="Polar residues" evidence="1">
    <location>
        <begin position="187"/>
        <end position="210"/>
    </location>
</feature>
<feature type="compositionally biased region" description="Polar residues" evidence="1">
    <location>
        <begin position="110"/>
        <end position="133"/>
    </location>
</feature>
<sequence>MVAGFQEELDSDDQMPDAGSHKVYTYSDSDEDYTASTQAKRVTQPKKQSSRGKPASRLSPAQDRRNDSNLQGFMIESDTSDENDAQPPSILPDAESLSENDLAEAESPKSKPSNHIEQNTATQLYKSDSNQYLRNERNKKTEENDSDSSDNAEDNVMVSNVIEDISSSEEQIPSPVNQVTEELENRLQLQSSDFDFLEQITSKPAQVDTKQSSKPEDRPRKKKSKTPTDETEEGRRHKHKKKKKSKSKEEPINGEEKTGKKKKRRTKTTDDNDLESFLGGGES</sequence>
<accession>H2YS56</accession>